<proteinExistence type="predicted"/>
<dbReference type="Proteomes" id="UP000075882">
    <property type="component" value="Unassembled WGS sequence"/>
</dbReference>
<protein>
    <submittedName>
        <fullName evidence="2">Uncharacterized protein</fullName>
    </submittedName>
</protein>
<accession>A0A8W7PAM6</accession>
<reference evidence="2" key="1">
    <citation type="submission" date="2022-08" db="UniProtKB">
        <authorList>
            <consortium name="EnsemblMetazoa"/>
        </authorList>
    </citation>
    <scope>IDENTIFICATION</scope>
</reference>
<dbReference type="AlphaFoldDB" id="A0A8W7PAM6"/>
<evidence type="ECO:0000313" key="2">
    <source>
        <dbReference type="EnsemblMetazoa" id="ACOM028501-PA.1"/>
    </source>
</evidence>
<feature type="region of interest" description="Disordered" evidence="1">
    <location>
        <begin position="49"/>
        <end position="70"/>
    </location>
</feature>
<name>A0A8W7PAM6_ANOCL</name>
<sequence>MENTPINKLRFGNDDTYLTLPPQNWHSDPCQPSGQRQVPFLQTPPFMQRTSLHLPGSATPTSPWLETSTVGPSWHDKASITSSARRHTLLWGLAGRPPTIGRIGGGSRFLRYLDLCSR</sequence>
<feature type="compositionally biased region" description="Polar residues" evidence="1">
    <location>
        <begin position="58"/>
        <end position="70"/>
    </location>
</feature>
<organism evidence="2">
    <name type="scientific">Anopheles coluzzii</name>
    <name type="common">African malaria mosquito</name>
    <dbReference type="NCBI Taxonomy" id="1518534"/>
    <lineage>
        <taxon>Eukaryota</taxon>
        <taxon>Metazoa</taxon>
        <taxon>Ecdysozoa</taxon>
        <taxon>Arthropoda</taxon>
        <taxon>Hexapoda</taxon>
        <taxon>Insecta</taxon>
        <taxon>Pterygota</taxon>
        <taxon>Neoptera</taxon>
        <taxon>Endopterygota</taxon>
        <taxon>Diptera</taxon>
        <taxon>Nematocera</taxon>
        <taxon>Culicoidea</taxon>
        <taxon>Culicidae</taxon>
        <taxon>Anophelinae</taxon>
        <taxon>Anopheles</taxon>
    </lineage>
</organism>
<dbReference type="EnsemblMetazoa" id="ACOM028501-RA">
    <property type="protein sequence ID" value="ACOM028501-PA.1"/>
    <property type="gene ID" value="ACOM028501"/>
</dbReference>
<evidence type="ECO:0000256" key="1">
    <source>
        <dbReference type="SAM" id="MobiDB-lite"/>
    </source>
</evidence>